<dbReference type="RefSeq" id="WP_115344441.1">
    <property type="nucleotide sequence ID" value="NZ_CP009553.3"/>
</dbReference>
<name>A0A378YNV2_9BURK</name>
<gene>
    <name evidence="2" type="ORF">NCTC13160_02904</name>
</gene>
<evidence type="ECO:0000313" key="2">
    <source>
        <dbReference type="EMBL" id="SUA78885.1"/>
    </source>
</evidence>
<dbReference type="Proteomes" id="UP000254573">
    <property type="component" value="Unassembled WGS sequence"/>
</dbReference>
<feature type="region of interest" description="Disordered" evidence="1">
    <location>
        <begin position="1"/>
        <end position="24"/>
    </location>
</feature>
<evidence type="ECO:0000313" key="3">
    <source>
        <dbReference type="Proteomes" id="UP000254573"/>
    </source>
</evidence>
<sequence>MPSTVDYCGNHPPLSPVTPPAQDLPDTDDFFERTLTDIIDGKYLVVVQGFANSEYAQPEGLKLALTQQLLTTRDAQNGRRIVVIGGGSDANIGVVYALAQELGMTTAGIYLEGALDTTHCDRFVEVKHVPGTFDRGTAMPTSGEDLFVAAMRIANGPKGAGGTMLCFGADSPTEARAKAAHEAGYDVTLFREHWPQGQAAFVDYQDVIGSLMAAGVDVR</sequence>
<reference evidence="2 3" key="1">
    <citation type="submission" date="2018-06" db="EMBL/GenBank/DDBJ databases">
        <authorList>
            <consortium name="Pathogen Informatics"/>
            <person name="Doyle S."/>
        </authorList>
    </citation>
    <scope>NUCLEOTIDE SEQUENCE [LARGE SCALE GENOMIC DNA]</scope>
    <source>
        <strain evidence="2 3">NCTC13160</strain>
    </source>
</reference>
<protein>
    <submittedName>
        <fullName evidence="2">Uncharacterized protein</fullName>
    </submittedName>
</protein>
<dbReference type="EMBL" id="UGSG01000001">
    <property type="protein sequence ID" value="SUA78885.1"/>
    <property type="molecule type" value="Genomic_DNA"/>
</dbReference>
<organism evidence="2 3">
    <name type="scientific">Pandoraea pnomenusa</name>
    <dbReference type="NCBI Taxonomy" id="93220"/>
    <lineage>
        <taxon>Bacteria</taxon>
        <taxon>Pseudomonadati</taxon>
        <taxon>Pseudomonadota</taxon>
        <taxon>Betaproteobacteria</taxon>
        <taxon>Burkholderiales</taxon>
        <taxon>Burkholderiaceae</taxon>
        <taxon>Pandoraea</taxon>
    </lineage>
</organism>
<evidence type="ECO:0000256" key="1">
    <source>
        <dbReference type="SAM" id="MobiDB-lite"/>
    </source>
</evidence>
<proteinExistence type="predicted"/>
<dbReference type="AlphaFoldDB" id="A0A378YNV2"/>
<accession>A0A378YNV2</accession>